<evidence type="ECO:0008006" key="3">
    <source>
        <dbReference type="Google" id="ProtNLM"/>
    </source>
</evidence>
<evidence type="ECO:0000313" key="2">
    <source>
        <dbReference type="Proteomes" id="UP000320042"/>
    </source>
</evidence>
<dbReference type="InterPro" id="IPR008969">
    <property type="entry name" value="CarboxyPept-like_regulatory"/>
</dbReference>
<dbReference type="Gene3D" id="2.170.130.10">
    <property type="entry name" value="TonB-dependent receptor, plug domain"/>
    <property type="match status" value="1"/>
</dbReference>
<gene>
    <name evidence="1" type="ORF">FPZ43_18515</name>
</gene>
<dbReference type="SUPFAM" id="SSF49464">
    <property type="entry name" value="Carboxypeptidase regulatory domain-like"/>
    <property type="match status" value="1"/>
</dbReference>
<keyword evidence="2" id="KW-1185">Reference proteome</keyword>
<dbReference type="EMBL" id="VOEJ01000011">
    <property type="protein sequence ID" value="TWR24418.1"/>
    <property type="molecule type" value="Genomic_DNA"/>
</dbReference>
<organism evidence="1 2">
    <name type="scientific">Mucilaginibacter pallidiroseus</name>
    <dbReference type="NCBI Taxonomy" id="2599295"/>
    <lineage>
        <taxon>Bacteria</taxon>
        <taxon>Pseudomonadati</taxon>
        <taxon>Bacteroidota</taxon>
        <taxon>Sphingobacteriia</taxon>
        <taxon>Sphingobacteriales</taxon>
        <taxon>Sphingobacteriaceae</taxon>
        <taxon>Mucilaginibacter</taxon>
    </lineage>
</organism>
<dbReference type="AlphaFoldDB" id="A0A563TYH4"/>
<protein>
    <recommendedName>
        <fullName evidence="3">TonB-dependent receptor SusC</fullName>
    </recommendedName>
</protein>
<sequence length="144" mass="15268">MERLPIVRACLYQGVSIKLKGTSTGTVTDVNGFFKLTVENTGGVLEFTYIGFEHKEIAIGSERTINVQLSELSTNLNEVMVVGYGVQKKTSLTSSVADVKGTELTKAPVPNISNSLAGRAPGIVARPNGGVPGQDNANIYVRGK</sequence>
<dbReference type="InterPro" id="IPR037066">
    <property type="entry name" value="Plug_dom_sf"/>
</dbReference>
<reference evidence="1 2" key="1">
    <citation type="submission" date="2019-07" db="EMBL/GenBank/DDBJ databases">
        <authorList>
            <person name="Kim J."/>
        </authorList>
    </citation>
    <scope>NUCLEOTIDE SEQUENCE [LARGE SCALE GENOMIC DNA]</scope>
    <source>
        <strain evidence="2">dk17</strain>
    </source>
</reference>
<comment type="caution">
    <text evidence="1">The sequence shown here is derived from an EMBL/GenBank/DDBJ whole genome shotgun (WGS) entry which is preliminary data.</text>
</comment>
<dbReference type="Proteomes" id="UP000320042">
    <property type="component" value="Unassembled WGS sequence"/>
</dbReference>
<dbReference type="OrthoDB" id="1112758at2"/>
<proteinExistence type="predicted"/>
<accession>A0A563TYH4</accession>
<name>A0A563TYH4_9SPHI</name>
<evidence type="ECO:0000313" key="1">
    <source>
        <dbReference type="EMBL" id="TWR24418.1"/>
    </source>
</evidence>
<dbReference type="Pfam" id="PF13715">
    <property type="entry name" value="CarbopepD_reg_2"/>
    <property type="match status" value="1"/>
</dbReference>
<dbReference type="SUPFAM" id="SSF56935">
    <property type="entry name" value="Porins"/>
    <property type="match status" value="1"/>
</dbReference>